<accession>A0A3M6V5S4</accession>
<sequence length="157" mass="18452">MQYKQLNELLQTYRSEENGNCGFRVLAFPCNQFGLQEPGENAYEILNGLKYVRPGHGFELDRNLKMMQKIEVNGKKESKIFTFLKSRCPVPDNFIDDADKISWSPVRNDDITWNFEKILIDHKGQPYRRYTPTVEPKEITEDIEKLIKQCEDETITK</sequence>
<evidence type="ECO:0000256" key="4">
    <source>
        <dbReference type="RuleBase" id="RU000499"/>
    </source>
</evidence>
<dbReference type="InterPro" id="IPR036249">
    <property type="entry name" value="Thioredoxin-like_sf"/>
</dbReference>
<dbReference type="Pfam" id="PF00255">
    <property type="entry name" value="GSHPx"/>
    <property type="match status" value="1"/>
</dbReference>
<evidence type="ECO:0000313" key="5">
    <source>
        <dbReference type="EMBL" id="RMX61241.1"/>
    </source>
</evidence>
<keyword evidence="3 4" id="KW-0560">Oxidoreductase</keyword>
<dbReference type="PROSITE" id="PS00763">
    <property type="entry name" value="GLUTATHIONE_PEROXID_2"/>
    <property type="match status" value="1"/>
</dbReference>
<dbReference type="Proteomes" id="UP000275408">
    <property type="component" value="Unassembled WGS sequence"/>
</dbReference>
<comment type="caution">
    <text evidence="5">The sequence shown here is derived from an EMBL/GenBank/DDBJ whole genome shotgun (WGS) entry which is preliminary data.</text>
</comment>
<proteinExistence type="inferred from homology"/>
<dbReference type="SUPFAM" id="SSF52833">
    <property type="entry name" value="Thioredoxin-like"/>
    <property type="match status" value="1"/>
</dbReference>
<organism evidence="5 6">
    <name type="scientific">Pocillopora damicornis</name>
    <name type="common">Cauliflower coral</name>
    <name type="synonym">Millepora damicornis</name>
    <dbReference type="NCBI Taxonomy" id="46731"/>
    <lineage>
        <taxon>Eukaryota</taxon>
        <taxon>Metazoa</taxon>
        <taxon>Cnidaria</taxon>
        <taxon>Anthozoa</taxon>
        <taxon>Hexacorallia</taxon>
        <taxon>Scleractinia</taxon>
        <taxon>Astrocoeniina</taxon>
        <taxon>Pocilloporidae</taxon>
        <taxon>Pocillopora</taxon>
    </lineage>
</organism>
<dbReference type="InterPro" id="IPR029760">
    <property type="entry name" value="GPX_CS"/>
</dbReference>
<reference evidence="5 6" key="1">
    <citation type="journal article" date="2018" name="Sci. Rep.">
        <title>Comparative analysis of the Pocillopora damicornis genome highlights role of immune system in coral evolution.</title>
        <authorList>
            <person name="Cunning R."/>
            <person name="Bay R.A."/>
            <person name="Gillette P."/>
            <person name="Baker A.C."/>
            <person name="Traylor-Knowles N."/>
        </authorList>
    </citation>
    <scope>NUCLEOTIDE SEQUENCE [LARGE SCALE GENOMIC DNA]</scope>
    <source>
        <strain evidence="5">RSMAS</strain>
        <tissue evidence="5">Whole animal</tissue>
    </source>
</reference>
<protein>
    <recommendedName>
        <fullName evidence="4">Glutathione peroxidase</fullName>
    </recommendedName>
</protein>
<dbReference type="OrthoDB" id="446890at2759"/>
<comment type="similarity">
    <text evidence="1 4">Belongs to the glutathione peroxidase family.</text>
</comment>
<dbReference type="PANTHER" id="PTHR11592">
    <property type="entry name" value="GLUTATHIONE PEROXIDASE"/>
    <property type="match status" value="1"/>
</dbReference>
<dbReference type="PRINTS" id="PR01011">
    <property type="entry name" value="GLUTPROXDASE"/>
</dbReference>
<evidence type="ECO:0000256" key="3">
    <source>
        <dbReference type="ARBA" id="ARBA00023002"/>
    </source>
</evidence>
<dbReference type="PIRSF" id="PIRSF000303">
    <property type="entry name" value="Glutathion_perox"/>
    <property type="match status" value="1"/>
</dbReference>
<dbReference type="GO" id="GO:0004601">
    <property type="term" value="F:peroxidase activity"/>
    <property type="evidence" value="ECO:0007669"/>
    <property type="project" value="UniProtKB-KW"/>
</dbReference>
<name>A0A3M6V5S4_POCDA</name>
<dbReference type="PROSITE" id="PS51355">
    <property type="entry name" value="GLUTATHIONE_PEROXID_3"/>
    <property type="match status" value="1"/>
</dbReference>
<evidence type="ECO:0000256" key="2">
    <source>
        <dbReference type="ARBA" id="ARBA00022559"/>
    </source>
</evidence>
<dbReference type="AlphaFoldDB" id="A0A3M6V5S4"/>
<dbReference type="STRING" id="46731.A0A3M6V5S4"/>
<dbReference type="GO" id="GO:0006979">
    <property type="term" value="P:response to oxidative stress"/>
    <property type="evidence" value="ECO:0007669"/>
    <property type="project" value="InterPro"/>
</dbReference>
<keyword evidence="6" id="KW-1185">Reference proteome</keyword>
<keyword evidence="2 4" id="KW-0575">Peroxidase</keyword>
<evidence type="ECO:0000256" key="1">
    <source>
        <dbReference type="ARBA" id="ARBA00006926"/>
    </source>
</evidence>
<dbReference type="InterPro" id="IPR000889">
    <property type="entry name" value="Glutathione_peroxidase"/>
</dbReference>
<dbReference type="Gene3D" id="3.40.30.10">
    <property type="entry name" value="Glutaredoxin"/>
    <property type="match status" value="1"/>
</dbReference>
<dbReference type="PANTHER" id="PTHR11592:SF78">
    <property type="entry name" value="GLUTATHIONE PEROXIDASE"/>
    <property type="match status" value="1"/>
</dbReference>
<evidence type="ECO:0000313" key="6">
    <source>
        <dbReference type="Proteomes" id="UP000275408"/>
    </source>
</evidence>
<gene>
    <name evidence="5" type="ORF">pdam_00007388</name>
</gene>
<dbReference type="EMBL" id="RCHS01000065">
    <property type="protein sequence ID" value="RMX61241.1"/>
    <property type="molecule type" value="Genomic_DNA"/>
</dbReference>